<dbReference type="Gene3D" id="2.40.50.100">
    <property type="match status" value="1"/>
</dbReference>
<proteinExistence type="predicted"/>
<dbReference type="SMART" id="SM00878">
    <property type="entry name" value="Biotin_carb_C"/>
    <property type="match status" value="1"/>
</dbReference>
<dbReference type="InterPro" id="IPR005482">
    <property type="entry name" value="Biotin_COase_C"/>
</dbReference>
<feature type="coiled-coil region" evidence="7">
    <location>
        <begin position="1037"/>
        <end position="1064"/>
    </location>
</feature>
<keyword evidence="2" id="KW-0436">Ligase</keyword>
<dbReference type="Pfam" id="PF02786">
    <property type="entry name" value="CPSase_L_D2"/>
    <property type="match status" value="2"/>
</dbReference>
<dbReference type="Pfam" id="PF00289">
    <property type="entry name" value="Biotin_carb_N"/>
    <property type="match status" value="1"/>
</dbReference>
<comment type="caution">
    <text evidence="12">The sequence shown here is derived from an EMBL/GenBank/DDBJ whole genome shotgun (WGS) entry which is preliminary data.</text>
</comment>
<dbReference type="InterPro" id="IPR011763">
    <property type="entry name" value="COA_CT_C"/>
</dbReference>
<dbReference type="InterPro" id="IPR001882">
    <property type="entry name" value="Biotin_BS"/>
</dbReference>
<dbReference type="InterPro" id="IPR011764">
    <property type="entry name" value="Biotin_carboxylation_dom"/>
</dbReference>
<dbReference type="InterPro" id="IPR011053">
    <property type="entry name" value="Single_hybrid_motif"/>
</dbReference>
<dbReference type="SUPFAM" id="SSF56059">
    <property type="entry name" value="Glutathione synthetase ATP-binding domain-like"/>
    <property type="match status" value="1"/>
</dbReference>
<reference evidence="12" key="1">
    <citation type="submission" date="2023-03" db="EMBL/GenBank/DDBJ databases">
        <authorList>
            <person name="Steffen K."/>
            <person name="Cardenas P."/>
        </authorList>
    </citation>
    <scope>NUCLEOTIDE SEQUENCE</scope>
</reference>
<feature type="domain" description="ATP-grasp" evidence="9">
    <location>
        <begin position="234"/>
        <end position="302"/>
    </location>
</feature>
<feature type="domain" description="Lipoyl-binding" evidence="8">
    <location>
        <begin position="504"/>
        <end position="576"/>
    </location>
</feature>
<dbReference type="SUPFAM" id="SSF51230">
    <property type="entry name" value="Single hybrid motif"/>
    <property type="match status" value="1"/>
</dbReference>
<evidence type="ECO:0000259" key="8">
    <source>
        <dbReference type="PROSITE" id="PS50968"/>
    </source>
</evidence>
<dbReference type="EMBL" id="CASHTH010003508">
    <property type="protein sequence ID" value="CAI8045868.1"/>
    <property type="molecule type" value="Genomic_DNA"/>
</dbReference>
<dbReference type="InterPro" id="IPR029045">
    <property type="entry name" value="ClpP/crotonase-like_dom_sf"/>
</dbReference>
<dbReference type="SUPFAM" id="SSF51246">
    <property type="entry name" value="Rudiment single hybrid motif"/>
    <property type="match status" value="1"/>
</dbReference>
<dbReference type="Proteomes" id="UP001174909">
    <property type="component" value="Unassembled WGS sequence"/>
</dbReference>
<keyword evidence="4 6" id="KW-0067">ATP-binding</keyword>
<feature type="domain" description="Biotin carboxylation" evidence="10">
    <location>
        <begin position="6"/>
        <end position="439"/>
    </location>
</feature>
<protein>
    <submittedName>
        <fullName evidence="12">Pyruvate carboxylase</fullName>
    </submittedName>
</protein>
<evidence type="ECO:0000313" key="13">
    <source>
        <dbReference type="Proteomes" id="UP001174909"/>
    </source>
</evidence>
<dbReference type="PROSITE" id="PS00188">
    <property type="entry name" value="BIOTIN"/>
    <property type="match status" value="1"/>
</dbReference>
<evidence type="ECO:0000256" key="5">
    <source>
        <dbReference type="ARBA" id="ARBA00023267"/>
    </source>
</evidence>
<dbReference type="SUPFAM" id="SSF52096">
    <property type="entry name" value="ClpP/crotonase"/>
    <property type="match status" value="2"/>
</dbReference>
<evidence type="ECO:0000256" key="1">
    <source>
        <dbReference type="ARBA" id="ARBA00001953"/>
    </source>
</evidence>
<evidence type="ECO:0000256" key="7">
    <source>
        <dbReference type="SAM" id="Coils"/>
    </source>
</evidence>
<dbReference type="InterPro" id="IPR005479">
    <property type="entry name" value="CPAse_ATP-bd"/>
</dbReference>
<dbReference type="Pfam" id="PF00364">
    <property type="entry name" value="Biotin_lipoyl"/>
    <property type="match status" value="1"/>
</dbReference>
<keyword evidence="3 6" id="KW-0547">Nucleotide-binding</keyword>
<dbReference type="CDD" id="cd06850">
    <property type="entry name" value="biotinyl_domain"/>
    <property type="match status" value="1"/>
</dbReference>
<organism evidence="12 13">
    <name type="scientific">Geodia barretti</name>
    <name type="common">Barrett's horny sponge</name>
    <dbReference type="NCBI Taxonomy" id="519541"/>
    <lineage>
        <taxon>Eukaryota</taxon>
        <taxon>Metazoa</taxon>
        <taxon>Porifera</taxon>
        <taxon>Demospongiae</taxon>
        <taxon>Heteroscleromorpha</taxon>
        <taxon>Tetractinellida</taxon>
        <taxon>Astrophorina</taxon>
        <taxon>Geodiidae</taxon>
        <taxon>Geodia</taxon>
    </lineage>
</organism>
<keyword evidence="12" id="KW-0670">Pyruvate</keyword>
<dbReference type="InterPro" id="IPR011054">
    <property type="entry name" value="Rudment_hybrid_motif"/>
</dbReference>
<evidence type="ECO:0000313" key="12">
    <source>
        <dbReference type="EMBL" id="CAI8045868.1"/>
    </source>
</evidence>
<dbReference type="InterPro" id="IPR005481">
    <property type="entry name" value="BC-like_N"/>
</dbReference>
<dbReference type="InterPro" id="IPR000089">
    <property type="entry name" value="Biotin_lipoyl"/>
</dbReference>
<comment type="cofactor">
    <cofactor evidence="1">
        <name>biotin</name>
        <dbReference type="ChEBI" id="CHEBI:57586"/>
    </cofactor>
</comment>
<evidence type="ECO:0000259" key="11">
    <source>
        <dbReference type="PROSITE" id="PS50989"/>
    </source>
</evidence>
<dbReference type="InterPro" id="IPR034733">
    <property type="entry name" value="AcCoA_carboxyl_beta"/>
</dbReference>
<dbReference type="GO" id="GO:0016874">
    <property type="term" value="F:ligase activity"/>
    <property type="evidence" value="ECO:0007669"/>
    <property type="project" value="UniProtKB-KW"/>
</dbReference>
<feature type="domain" description="CoA carboxyltransferase C-terminal" evidence="11">
    <location>
        <begin position="856"/>
        <end position="1095"/>
    </location>
</feature>
<dbReference type="PANTHER" id="PTHR48095">
    <property type="entry name" value="PYRUVATE CARBOXYLASE SUBUNIT A"/>
    <property type="match status" value="1"/>
</dbReference>
<dbReference type="Gene3D" id="3.90.226.10">
    <property type="entry name" value="2-enoyl-CoA Hydratase, Chain A, domain 1"/>
    <property type="match status" value="2"/>
</dbReference>
<gene>
    <name evidence="12" type="ORF">GBAR_LOCUS25358</name>
</gene>
<dbReference type="SUPFAM" id="SSF52440">
    <property type="entry name" value="PreATP-grasp domain"/>
    <property type="match status" value="1"/>
</dbReference>
<dbReference type="PROSITE" id="PS50979">
    <property type="entry name" value="BC"/>
    <property type="match status" value="1"/>
</dbReference>
<name>A0AA35TDC4_GEOBA</name>
<dbReference type="Gene3D" id="3.30.470.20">
    <property type="entry name" value="ATP-grasp fold, B domain"/>
    <property type="match status" value="2"/>
</dbReference>
<evidence type="ECO:0000256" key="3">
    <source>
        <dbReference type="ARBA" id="ARBA00022741"/>
    </source>
</evidence>
<dbReference type="PROSITE" id="PS50975">
    <property type="entry name" value="ATP_GRASP"/>
    <property type="match status" value="1"/>
</dbReference>
<dbReference type="GO" id="GO:0046872">
    <property type="term" value="F:metal ion binding"/>
    <property type="evidence" value="ECO:0007669"/>
    <property type="project" value="InterPro"/>
</dbReference>
<dbReference type="PROSITE" id="PS50989">
    <property type="entry name" value="COA_CT_CTER"/>
    <property type="match status" value="1"/>
</dbReference>
<dbReference type="InterPro" id="IPR011761">
    <property type="entry name" value="ATP-grasp"/>
</dbReference>
<evidence type="ECO:0000256" key="4">
    <source>
        <dbReference type="ARBA" id="ARBA00022840"/>
    </source>
</evidence>
<dbReference type="Pfam" id="PF01039">
    <property type="entry name" value="Carboxyl_trans"/>
    <property type="match status" value="1"/>
</dbReference>
<dbReference type="Pfam" id="PF02785">
    <property type="entry name" value="Biotin_carb_C"/>
    <property type="match status" value="1"/>
</dbReference>
<dbReference type="InterPro" id="IPR016185">
    <property type="entry name" value="PreATP-grasp_dom_sf"/>
</dbReference>
<dbReference type="PANTHER" id="PTHR48095:SF5">
    <property type="entry name" value="BLL7292 PROTEIN"/>
    <property type="match status" value="1"/>
</dbReference>
<accession>A0AA35TDC4</accession>
<evidence type="ECO:0000259" key="10">
    <source>
        <dbReference type="PROSITE" id="PS50979"/>
    </source>
</evidence>
<dbReference type="PROSITE" id="PS50968">
    <property type="entry name" value="BIOTINYL_LIPOYL"/>
    <property type="match status" value="1"/>
</dbReference>
<keyword evidence="5" id="KW-0092">Biotin</keyword>
<evidence type="ECO:0000259" key="9">
    <source>
        <dbReference type="PROSITE" id="PS50975"/>
    </source>
</evidence>
<dbReference type="GO" id="GO:0005524">
    <property type="term" value="F:ATP binding"/>
    <property type="evidence" value="ECO:0007669"/>
    <property type="project" value="UniProtKB-UniRule"/>
</dbReference>
<keyword evidence="7" id="KW-0175">Coiled coil</keyword>
<sequence>MPPSDSVSKLLIANRGEIAIRVARAASDLGIGAVSVYSKDDARSLHVHAADEAVELDGLGVPPYLDIDGLIEAAQSTGCDAVHPGYGFLAESAEFARRCRDAGLTFVGPTPHLLDLFGDKVRARQAAREAGVPVIEGSDEAVTLQEALDFFESLGEDAAIMLKAVSGGGGRGSRAVTNIDELEAAWQRCESEARMAFGSSALYVEQLIPRARHIEVQIIGDCTARSDTCGSTREAIIEAAVRIARDVSYSSLGTFEFLLDASAGSNGSFYFLETNARLQVEHTVTEQVTGVDLVQSQLRAAQGVSIADLGLDDPSWLRPRGFAIQTRVNMETLTADGSVRPASGTLKAYEAPSGPGVRTDGFGYVGYQTSTAFDSLLAKVISHSPTPRFEDAVTRSLRALSEFRIEGVATNIPFLTNVLEHEDLVQGRVHTRWVDEQMAALASTNGVQRVRYLQTVTPTADSGFAGARVDSRDPLALFKHDEQVKQQQSVQVVEEDAPDLTGPEGSIGLPAPIQGTIVAILVEEGQEVRKGQDLVAMEAMKMEHVISADRDGIVKSLACSIGDVIREGFPLVFILEAEVSVAELSGDDLIDPDFIRPDLQENYDRHAYTLDENRPVAMAKRRGRGYRMPRENIEQLVDPGSFQEYWPLIVARQHQRNTDEQLRENTPADGLLAGTATINGDLLEEERDARAIVVHYDYTVLAGTQGGRNHYKQDRMFEMARRFQFPIVFYTEGGGGRPGDDRTGPGVAFDTYTFTQFSKLSGLVPLVGVTNGRCFAGNTALLACCDVIIATEGSTVAMGGPAMIEGGGLGIYTPEEVGPMSFQVPNGVVDILCKDEEEATDIAKKYLSYFQGPIKEWTAPDQRRLRHIVPENRLRLYDMREIIDTIADEGSVLEIREKFGIGIITAFIRVEGHPIGVIANNPHHLAGAIDSDGSDKGARFLQLCDAFDIPVLSLMDCPGMMVGPDVEATALVRHCARMFNTGANLSVPLFGVVVRKAYGLGVQAMCGASALVGFFTVAWPTAEFAGMNLEGSVKLGYRKELIAIEDAEERIETYENMVARAYENAKAVNAAAGGGLDDVIDPAETRTWIANSLKRLPPTPERRGKKRPYIDTCTDRQNAETAEAGGSQAKPSPLPLTIAALEGQSLESMMRAIYERQQAMCPSVCSYVLGTGIYGLPQVLEPETDPPESVAELVTGWTGSIWIGEFSDYELAWTEPKRIVLVSVEGVPPPHQGFYETVGNGLEFVRIRGEWELTIISRLFDCEDPSVPLPDGIGTLASRHRGEDGYFLYDVEEAVDYDHESQDETEQRYSILEIRNPQDWPPAIDVAELTDLLTATARERWSVDFACVSVTRRSVESGDAGTGLNADSPMPDGILSIFEELRYDPEQALLRLIGERSIVLAWVETRGGGQVNGGEFVRDSSGEWAERTWVSMYGCDALGQ</sequence>
<keyword evidence="13" id="KW-1185">Reference proteome</keyword>
<dbReference type="InterPro" id="IPR051602">
    <property type="entry name" value="ACC_Biotin_Carboxylase"/>
</dbReference>
<evidence type="ECO:0000256" key="6">
    <source>
        <dbReference type="PROSITE-ProRule" id="PRU00409"/>
    </source>
</evidence>
<evidence type="ECO:0000256" key="2">
    <source>
        <dbReference type="ARBA" id="ARBA00022598"/>
    </source>
</evidence>